<keyword evidence="1" id="KW-0808">Transferase</keyword>
<dbReference type="PANTHER" id="PTHR46401">
    <property type="entry name" value="GLYCOSYLTRANSFERASE WBBK-RELATED"/>
    <property type="match status" value="1"/>
</dbReference>
<evidence type="ECO:0000313" key="3">
    <source>
        <dbReference type="Proteomes" id="UP001589798"/>
    </source>
</evidence>
<dbReference type="CDD" id="cd03809">
    <property type="entry name" value="GT4_MtfB-like"/>
    <property type="match status" value="1"/>
</dbReference>
<dbReference type="Proteomes" id="UP001589798">
    <property type="component" value="Unassembled WGS sequence"/>
</dbReference>
<dbReference type="RefSeq" id="WP_379487996.1">
    <property type="nucleotide sequence ID" value="NZ_JBHLWK010000015.1"/>
</dbReference>
<evidence type="ECO:0000313" key="2">
    <source>
        <dbReference type="EMBL" id="MFC0205266.1"/>
    </source>
</evidence>
<dbReference type="SUPFAM" id="SSF53756">
    <property type="entry name" value="UDP-Glycosyltransferase/glycogen phosphorylase"/>
    <property type="match status" value="1"/>
</dbReference>
<gene>
    <name evidence="2" type="ORF">ACFFJC_13415</name>
</gene>
<dbReference type="Gene3D" id="3.40.50.2000">
    <property type="entry name" value="Glycogen Phosphorylase B"/>
    <property type="match status" value="2"/>
</dbReference>
<organism evidence="2 3">
    <name type="scientific">Novosphingobium soli</name>
    <dbReference type="NCBI Taxonomy" id="574956"/>
    <lineage>
        <taxon>Bacteria</taxon>
        <taxon>Pseudomonadati</taxon>
        <taxon>Pseudomonadota</taxon>
        <taxon>Alphaproteobacteria</taxon>
        <taxon>Sphingomonadales</taxon>
        <taxon>Sphingomonadaceae</taxon>
        <taxon>Novosphingobium</taxon>
    </lineage>
</organism>
<sequence>MSQPAGEMLINGRFLTQPITGVQRVARAIVTEMDRLAGEGGTPLRIALACEPAADLSDLPLRHIAVECRGGASGHLWEQLILPRMARGRTLLCLGNTAPLAALLGPARVAVMLHDVSYLALPRAYAARYRWAHRALLPFVLRRADPVLTVSVTEAERLKRLRGRGRGRVVPAQNGAWSDDPIAPCGDEADRREATVLYLGSLSRRKNVDRVIAVAHRLAREDGVRTVLVGTGNDILAPIRARVAPDVASMITFLGQVPCRKALAAHYRRASCLLFPSLYEASPLPPLEAMSLGCPVVASAIPAMTERCGAAALYCDPRDEEDMLAAVRRVLREPALAEALRRKGLAQAARFSWRGQAERILAAVCAP</sequence>
<dbReference type="PANTHER" id="PTHR46401:SF2">
    <property type="entry name" value="GLYCOSYLTRANSFERASE WBBK-RELATED"/>
    <property type="match status" value="1"/>
</dbReference>
<comment type="caution">
    <text evidence="2">The sequence shown here is derived from an EMBL/GenBank/DDBJ whole genome shotgun (WGS) entry which is preliminary data.</text>
</comment>
<evidence type="ECO:0000256" key="1">
    <source>
        <dbReference type="ARBA" id="ARBA00022679"/>
    </source>
</evidence>
<dbReference type="EMBL" id="JBHLWK010000015">
    <property type="protein sequence ID" value="MFC0205266.1"/>
    <property type="molecule type" value="Genomic_DNA"/>
</dbReference>
<protein>
    <submittedName>
        <fullName evidence="2">Glycosyltransferase family 4 protein</fullName>
    </submittedName>
</protein>
<accession>A0ABV6CXZ4</accession>
<keyword evidence="3" id="KW-1185">Reference proteome</keyword>
<name>A0ABV6CXZ4_9SPHN</name>
<dbReference type="Pfam" id="PF13692">
    <property type="entry name" value="Glyco_trans_1_4"/>
    <property type="match status" value="1"/>
</dbReference>
<proteinExistence type="predicted"/>
<reference evidence="2 3" key="1">
    <citation type="submission" date="2024-09" db="EMBL/GenBank/DDBJ databases">
        <authorList>
            <person name="Sun Q."/>
            <person name="Mori K."/>
        </authorList>
    </citation>
    <scope>NUCLEOTIDE SEQUENCE [LARGE SCALE GENOMIC DNA]</scope>
    <source>
        <strain evidence="2 3">CCM 7706</strain>
    </source>
</reference>